<accession>A0AAN7B6Y0</accession>
<dbReference type="EMBL" id="MU858114">
    <property type="protein sequence ID" value="KAK4213113.1"/>
    <property type="molecule type" value="Genomic_DNA"/>
</dbReference>
<organism evidence="2 3">
    <name type="scientific">Rhypophila decipiens</name>
    <dbReference type="NCBI Taxonomy" id="261697"/>
    <lineage>
        <taxon>Eukaryota</taxon>
        <taxon>Fungi</taxon>
        <taxon>Dikarya</taxon>
        <taxon>Ascomycota</taxon>
        <taxon>Pezizomycotina</taxon>
        <taxon>Sordariomycetes</taxon>
        <taxon>Sordariomycetidae</taxon>
        <taxon>Sordariales</taxon>
        <taxon>Naviculisporaceae</taxon>
        <taxon>Rhypophila</taxon>
    </lineage>
</organism>
<feature type="compositionally biased region" description="Polar residues" evidence="1">
    <location>
        <begin position="1"/>
        <end position="22"/>
    </location>
</feature>
<reference evidence="2" key="2">
    <citation type="submission" date="2023-05" db="EMBL/GenBank/DDBJ databases">
        <authorList>
            <consortium name="Lawrence Berkeley National Laboratory"/>
            <person name="Steindorff A."/>
            <person name="Hensen N."/>
            <person name="Bonometti L."/>
            <person name="Westerberg I."/>
            <person name="Brannstrom I.O."/>
            <person name="Guillou S."/>
            <person name="Cros-Aarteil S."/>
            <person name="Calhoun S."/>
            <person name="Haridas S."/>
            <person name="Kuo A."/>
            <person name="Mondo S."/>
            <person name="Pangilinan J."/>
            <person name="Riley R."/>
            <person name="Labutti K."/>
            <person name="Andreopoulos B."/>
            <person name="Lipzen A."/>
            <person name="Chen C."/>
            <person name="Yanf M."/>
            <person name="Daum C."/>
            <person name="Ng V."/>
            <person name="Clum A."/>
            <person name="Ohm R."/>
            <person name="Martin F."/>
            <person name="Silar P."/>
            <person name="Natvig D."/>
            <person name="Lalanne C."/>
            <person name="Gautier V."/>
            <person name="Ament-Velasquez S.L."/>
            <person name="Kruys A."/>
            <person name="Hutchinson M.I."/>
            <person name="Powell A.J."/>
            <person name="Barry K."/>
            <person name="Miller A.N."/>
            <person name="Grigoriev I.V."/>
            <person name="Debuchy R."/>
            <person name="Gladieux P."/>
            <person name="Thoren M.H."/>
            <person name="Johannesson H."/>
        </authorList>
    </citation>
    <scope>NUCLEOTIDE SEQUENCE</scope>
    <source>
        <strain evidence="2">PSN293</strain>
    </source>
</reference>
<feature type="compositionally biased region" description="Basic and acidic residues" evidence="1">
    <location>
        <begin position="637"/>
        <end position="650"/>
    </location>
</feature>
<name>A0AAN7B6Y0_9PEZI</name>
<comment type="caution">
    <text evidence="2">The sequence shown here is derived from an EMBL/GenBank/DDBJ whole genome shotgun (WGS) entry which is preliminary data.</text>
</comment>
<feature type="region of interest" description="Disordered" evidence="1">
    <location>
        <begin position="522"/>
        <end position="705"/>
    </location>
</feature>
<reference evidence="2" key="1">
    <citation type="journal article" date="2023" name="Mol. Phylogenet. Evol.">
        <title>Genome-scale phylogeny and comparative genomics of the fungal order Sordariales.</title>
        <authorList>
            <person name="Hensen N."/>
            <person name="Bonometti L."/>
            <person name="Westerberg I."/>
            <person name="Brannstrom I.O."/>
            <person name="Guillou S."/>
            <person name="Cros-Aarteil S."/>
            <person name="Calhoun S."/>
            <person name="Haridas S."/>
            <person name="Kuo A."/>
            <person name="Mondo S."/>
            <person name="Pangilinan J."/>
            <person name="Riley R."/>
            <person name="LaButti K."/>
            <person name="Andreopoulos B."/>
            <person name="Lipzen A."/>
            <person name="Chen C."/>
            <person name="Yan M."/>
            <person name="Daum C."/>
            <person name="Ng V."/>
            <person name="Clum A."/>
            <person name="Steindorff A."/>
            <person name="Ohm R.A."/>
            <person name="Martin F."/>
            <person name="Silar P."/>
            <person name="Natvig D.O."/>
            <person name="Lalanne C."/>
            <person name="Gautier V."/>
            <person name="Ament-Velasquez S.L."/>
            <person name="Kruys A."/>
            <person name="Hutchinson M.I."/>
            <person name="Powell A.J."/>
            <person name="Barry K."/>
            <person name="Miller A.N."/>
            <person name="Grigoriev I.V."/>
            <person name="Debuchy R."/>
            <person name="Gladieux P."/>
            <person name="Hiltunen Thoren M."/>
            <person name="Johannesson H."/>
        </authorList>
    </citation>
    <scope>NUCLEOTIDE SEQUENCE</scope>
    <source>
        <strain evidence="2">PSN293</strain>
    </source>
</reference>
<feature type="region of interest" description="Disordered" evidence="1">
    <location>
        <begin position="1"/>
        <end position="91"/>
    </location>
</feature>
<protein>
    <submittedName>
        <fullName evidence="2">Uncharacterized protein</fullName>
    </submittedName>
</protein>
<feature type="compositionally biased region" description="Low complexity" evidence="1">
    <location>
        <begin position="566"/>
        <end position="580"/>
    </location>
</feature>
<feature type="compositionally biased region" description="Polar residues" evidence="1">
    <location>
        <begin position="476"/>
        <end position="489"/>
    </location>
</feature>
<evidence type="ECO:0000313" key="3">
    <source>
        <dbReference type="Proteomes" id="UP001301769"/>
    </source>
</evidence>
<evidence type="ECO:0000256" key="1">
    <source>
        <dbReference type="SAM" id="MobiDB-lite"/>
    </source>
</evidence>
<dbReference type="Proteomes" id="UP001301769">
    <property type="component" value="Unassembled WGS sequence"/>
</dbReference>
<dbReference type="AlphaFoldDB" id="A0AAN7B6Y0"/>
<feature type="compositionally biased region" description="Polar residues" evidence="1">
    <location>
        <begin position="694"/>
        <end position="705"/>
    </location>
</feature>
<gene>
    <name evidence="2" type="ORF">QBC37DRAFT_374328</name>
</gene>
<feature type="compositionally biased region" description="Acidic residues" evidence="1">
    <location>
        <begin position="491"/>
        <end position="504"/>
    </location>
</feature>
<keyword evidence="3" id="KW-1185">Reference proteome</keyword>
<feature type="compositionally biased region" description="Acidic residues" evidence="1">
    <location>
        <begin position="615"/>
        <end position="624"/>
    </location>
</feature>
<evidence type="ECO:0000313" key="2">
    <source>
        <dbReference type="EMBL" id="KAK4213113.1"/>
    </source>
</evidence>
<feature type="compositionally biased region" description="Acidic residues" evidence="1">
    <location>
        <begin position="524"/>
        <end position="539"/>
    </location>
</feature>
<proteinExistence type="predicted"/>
<feature type="compositionally biased region" description="Acidic residues" evidence="1">
    <location>
        <begin position="48"/>
        <end position="73"/>
    </location>
</feature>
<sequence>MADNSASTSLPIVQTVQPALDTQTRRTERALFRSGNFDPKEYQPIEVPDIETEINQGESEDSENSSDEEELSDQESTGRQRTLRSGGTPKPRLQTVEYEVIEETGVTVFQVHGLGKDMAQGVAGFLQRIQDDRNKASEHVKKMGRVKSLGEFEKLLPLMAVSDEAQGEVGGLTLAEKESIREEWQRDPQREQLLESSTDMRTLYKTCLRLWKCVPEDIISRQFYLVYDQSQNIRGRKDGKESLIWSTTFCKHLCALIPHDVWATQPSRLATAIFYVVKVDKHDLRPWSEDSPVEEMSDMLPMWMAEEAARPDNEGASVVDVRKQVVQKHGPSSWWNWLFCGIESVIQRKRTEIKKKVADQPSWDRDLQVHNRHLEILIEAIDGLAGPTGFPPFLPLSLIRPAVNGARSVRDFPTKSDIRAKDARESLAQQAVPQVAEEIVDENEREPEAARGSARQVAHKYPLRSRSDFDAENLDTPATDNSDVEITNSVEFDEDVNADDEEDVDADEDLANDFREALGHILTEDEEDSAPDIDDDDDQPGPSPPLPQRLHSQNALLSSSKRQRSRSPGSPSPSNTSASSVIRPKKRSRLGDITESRPGSPVEPLHHIGQTQSDQDSEGDEVEGGETTTMYGDNGGGEDRGSDREEHAEMGDQEESEGNDAAAAAAVDDGRGRETSNGLGLEQGHEQGPIDVNPTENEQGTCLIM</sequence>
<feature type="region of interest" description="Disordered" evidence="1">
    <location>
        <begin position="439"/>
        <end position="504"/>
    </location>
</feature>